<keyword evidence="4" id="KW-0732">Signal</keyword>
<dbReference type="InterPro" id="IPR014266">
    <property type="entry name" value="PEP-CTERM_TPR_PrsT"/>
</dbReference>
<keyword evidence="6" id="KW-1185">Reference proteome</keyword>
<dbReference type="Gene3D" id="1.25.40.10">
    <property type="entry name" value="Tetratricopeptide repeat domain"/>
    <property type="match status" value="5"/>
</dbReference>
<dbReference type="Pfam" id="PF14559">
    <property type="entry name" value="TPR_19"/>
    <property type="match status" value="5"/>
</dbReference>
<dbReference type="InterPro" id="IPR011990">
    <property type="entry name" value="TPR-like_helical_dom_sf"/>
</dbReference>
<dbReference type="RefSeq" id="WP_233372146.1">
    <property type="nucleotide sequence ID" value="NZ_JAJTWU010000004.1"/>
</dbReference>
<dbReference type="PANTHER" id="PTHR45586:SF1">
    <property type="entry name" value="LIPOPOLYSACCHARIDE ASSEMBLY PROTEIN B"/>
    <property type="match status" value="1"/>
</dbReference>
<feature type="signal peptide" evidence="4">
    <location>
        <begin position="1"/>
        <end position="25"/>
    </location>
</feature>
<evidence type="ECO:0000256" key="2">
    <source>
        <dbReference type="ARBA" id="ARBA00022803"/>
    </source>
</evidence>
<dbReference type="Proteomes" id="UP001200741">
    <property type="component" value="Unassembled WGS sequence"/>
</dbReference>
<dbReference type="EMBL" id="JAJTWU010000004">
    <property type="protein sequence ID" value="MCE4555127.1"/>
    <property type="molecule type" value="Genomic_DNA"/>
</dbReference>
<name>A0ABS8XTR3_9BURK</name>
<dbReference type="Pfam" id="PF13432">
    <property type="entry name" value="TPR_16"/>
    <property type="match status" value="1"/>
</dbReference>
<accession>A0ABS8XTR3</accession>
<dbReference type="SUPFAM" id="SSF48452">
    <property type="entry name" value="TPR-like"/>
    <property type="match status" value="4"/>
</dbReference>
<reference evidence="5 6" key="1">
    <citation type="submission" date="2021-12" db="EMBL/GenBank/DDBJ databases">
        <title>Genome seq of P8.</title>
        <authorList>
            <person name="Seo T."/>
        </authorList>
    </citation>
    <scope>NUCLEOTIDE SEQUENCE [LARGE SCALE GENOMIC DNA]</scope>
    <source>
        <strain evidence="5 6">P8</strain>
    </source>
</reference>
<evidence type="ECO:0000256" key="4">
    <source>
        <dbReference type="SAM" id="SignalP"/>
    </source>
</evidence>
<dbReference type="InterPro" id="IPR019734">
    <property type="entry name" value="TPR_rpt"/>
</dbReference>
<sequence length="941" mass="100497">MTRPSASFSGLLAALLIAAAPLAGAAEDGATKASRFYEDALQRYEKHDVAGAIIQLKNALQADKTQLPVHVLLGKALLADSQPSAAEFQLGEAIRLGVNRAEVVVPLAMALNAQGKQTQTLEDPRLQPAGLPPGVQQQLLLERALAQSDMGDTKAALATVMDARAVNPNDANAWVAEVPLRLRNRQFAEATAAADQALKLAPDNGEALYQKASIYHANGQATQALAGYERAIKAQPRHAEAHLARAGLLVDLNRDADALAEVNELQRLKPNDPRGAYLRAVLAERAGDLPASKAALKRITELLDPVPIEFIRYRTQLLMLNGLAHYSLGEMEKAKPFLELASRQQPGSPLTKLLAQIALAEPNVNRAVELLEAYVKARPGDGQALLMLANAHMRQGRHARATQLMQDALKAKDAPEYRTALGLSLLQSGQASMAEDQLAKAYKADPRQTYAGLALVTVQLRANQPAKALAVADSLARANPDNPTVVMVQAYAKAQAKDYAGARAGYEKALKLDPGQLEAQLGLARLDALSGNYDAAEKRLRAALKNDERNVDLLFELAVVNELRGKDDEALKWLDSAASASGPRETRINFALVAWHLRKGQPARAMEAAKVLLSKTPEDADALQAYAAAQLANGDAPGARTSLTNASRRAAFDTPRLVEVARLQVQAQDLKGAAYSLEKALSGTPDDPASLAMSSSVELAQGNLASAEQRAQQVINANPKSALGYNLLAEVALRRGQGAAAVDSLRKAHDIDKSSTTLTRLMRVQAAQGNAAAQKVATDLGEAWLRKAPGDVAVRNALAELLVRAHDFAGARRQYETLLKGRPDNGEALNNLANVLLELKDATGAADTAEQALKTAPRNPVFLDTTGWASHQAGRSDRALQLLRDARLRAPDNPDIRYHLAAVLAHAGRKAEAREELNAALRNGATFATAADAKQLLATLN</sequence>
<dbReference type="SMART" id="SM00028">
    <property type="entry name" value="TPR"/>
    <property type="match status" value="15"/>
</dbReference>
<protein>
    <submittedName>
        <fullName evidence="5">PEP-CTERM system TPR-repeat protein PrsT</fullName>
    </submittedName>
</protein>
<dbReference type="PANTHER" id="PTHR45586">
    <property type="entry name" value="TPR REPEAT-CONTAINING PROTEIN PA4667"/>
    <property type="match status" value="1"/>
</dbReference>
<keyword evidence="1" id="KW-0677">Repeat</keyword>
<organism evidence="5 6">
    <name type="scientific">Pelomonas cellulosilytica</name>
    <dbReference type="NCBI Taxonomy" id="2906762"/>
    <lineage>
        <taxon>Bacteria</taxon>
        <taxon>Pseudomonadati</taxon>
        <taxon>Pseudomonadota</taxon>
        <taxon>Betaproteobacteria</taxon>
        <taxon>Burkholderiales</taxon>
        <taxon>Sphaerotilaceae</taxon>
        <taxon>Roseateles</taxon>
    </lineage>
</organism>
<evidence type="ECO:0000256" key="3">
    <source>
        <dbReference type="PROSITE-ProRule" id="PRU00339"/>
    </source>
</evidence>
<comment type="caution">
    <text evidence="5">The sequence shown here is derived from an EMBL/GenBank/DDBJ whole genome shotgun (WGS) entry which is preliminary data.</text>
</comment>
<dbReference type="NCBIfam" id="TIGR02917">
    <property type="entry name" value="PEP_TPR_lipo"/>
    <property type="match status" value="1"/>
</dbReference>
<dbReference type="InterPro" id="IPR051012">
    <property type="entry name" value="CellSynth/LPSAsmb/PSIAsmb"/>
</dbReference>
<evidence type="ECO:0000256" key="1">
    <source>
        <dbReference type="ARBA" id="ARBA00022737"/>
    </source>
</evidence>
<gene>
    <name evidence="5" type="primary">prsT</name>
    <name evidence="5" type="ORF">LXT13_11930</name>
</gene>
<feature type="repeat" description="TPR" evidence="3">
    <location>
        <begin position="205"/>
        <end position="238"/>
    </location>
</feature>
<evidence type="ECO:0000313" key="6">
    <source>
        <dbReference type="Proteomes" id="UP001200741"/>
    </source>
</evidence>
<dbReference type="PROSITE" id="PS50005">
    <property type="entry name" value="TPR"/>
    <property type="match status" value="1"/>
</dbReference>
<evidence type="ECO:0000313" key="5">
    <source>
        <dbReference type="EMBL" id="MCE4555127.1"/>
    </source>
</evidence>
<proteinExistence type="predicted"/>
<keyword evidence="2 3" id="KW-0802">TPR repeat</keyword>
<feature type="chain" id="PRO_5045877016" evidence="4">
    <location>
        <begin position="26"/>
        <end position="941"/>
    </location>
</feature>